<dbReference type="Pfam" id="PF00072">
    <property type="entry name" value="Response_reg"/>
    <property type="match status" value="1"/>
</dbReference>
<dbReference type="Proteomes" id="UP000093355">
    <property type="component" value="Unassembled WGS sequence"/>
</dbReference>
<dbReference type="Gene3D" id="3.40.50.2300">
    <property type="match status" value="1"/>
</dbReference>
<dbReference type="SMART" id="SM00448">
    <property type="entry name" value="REC"/>
    <property type="match status" value="1"/>
</dbReference>
<accession>A0A1B9NAC3</accession>
<dbReference type="PROSITE" id="PS50043">
    <property type="entry name" value="HTH_LUXR_2"/>
    <property type="match status" value="1"/>
</dbReference>
<dbReference type="PANTHER" id="PTHR43214">
    <property type="entry name" value="TWO-COMPONENT RESPONSE REGULATOR"/>
    <property type="match status" value="1"/>
</dbReference>
<dbReference type="Pfam" id="PF00196">
    <property type="entry name" value="GerE"/>
    <property type="match status" value="1"/>
</dbReference>
<dbReference type="CDD" id="cd06170">
    <property type="entry name" value="LuxR_C_like"/>
    <property type="match status" value="1"/>
</dbReference>
<evidence type="ECO:0000256" key="1">
    <source>
        <dbReference type="ARBA" id="ARBA00022553"/>
    </source>
</evidence>
<dbReference type="PRINTS" id="PR00038">
    <property type="entry name" value="HTHLUXR"/>
</dbReference>
<dbReference type="EMBL" id="LXMD01000024">
    <property type="protein sequence ID" value="OCG73558.1"/>
    <property type="molecule type" value="Genomic_DNA"/>
</dbReference>
<keyword evidence="4" id="KW-0804">Transcription</keyword>
<evidence type="ECO:0000313" key="6">
    <source>
        <dbReference type="Proteomes" id="UP000093355"/>
    </source>
</evidence>
<keyword evidence="2" id="KW-0805">Transcription regulation</keyword>
<proteinExistence type="predicted"/>
<dbReference type="OrthoDB" id="9808843at2"/>
<dbReference type="PANTHER" id="PTHR43214:SF24">
    <property type="entry name" value="TRANSCRIPTIONAL REGULATORY PROTEIN NARL-RELATED"/>
    <property type="match status" value="1"/>
</dbReference>
<dbReference type="AlphaFoldDB" id="A0A1B9NAC3"/>
<dbReference type="SMART" id="SM00421">
    <property type="entry name" value="HTH_LUXR"/>
    <property type="match status" value="1"/>
</dbReference>
<evidence type="ECO:0000256" key="2">
    <source>
        <dbReference type="ARBA" id="ARBA00023015"/>
    </source>
</evidence>
<protein>
    <submittedName>
        <fullName evidence="5">Uncharacterized protein</fullName>
    </submittedName>
</protein>
<organism evidence="5 6">
    <name type="scientific">Microbacterium sediminis</name>
    <dbReference type="NCBI Taxonomy" id="904291"/>
    <lineage>
        <taxon>Bacteria</taxon>
        <taxon>Bacillati</taxon>
        <taxon>Actinomycetota</taxon>
        <taxon>Actinomycetes</taxon>
        <taxon>Micrococcales</taxon>
        <taxon>Microbacteriaceae</taxon>
        <taxon>Microbacterium</taxon>
    </lineage>
</organism>
<evidence type="ECO:0000313" key="5">
    <source>
        <dbReference type="EMBL" id="OCG73558.1"/>
    </source>
</evidence>
<evidence type="ECO:0000256" key="4">
    <source>
        <dbReference type="ARBA" id="ARBA00023163"/>
    </source>
</evidence>
<dbReference type="GO" id="GO:0003677">
    <property type="term" value="F:DNA binding"/>
    <property type="evidence" value="ECO:0007669"/>
    <property type="project" value="UniProtKB-KW"/>
</dbReference>
<dbReference type="InterPro" id="IPR000792">
    <property type="entry name" value="Tscrpt_reg_LuxR_C"/>
</dbReference>
<keyword evidence="3" id="KW-0238">DNA-binding</keyword>
<keyword evidence="1" id="KW-0597">Phosphoprotein</keyword>
<name>A0A1B9NAC3_9MICO</name>
<reference evidence="5 6" key="1">
    <citation type="submission" date="2016-05" db="EMBL/GenBank/DDBJ databases">
        <authorList>
            <person name="Lavstsen T."/>
            <person name="Jespersen J.S."/>
        </authorList>
    </citation>
    <scope>NUCLEOTIDE SEQUENCE [LARGE SCALE GENOMIC DNA]</scope>
    <source>
        <strain evidence="5 6">YLB-01</strain>
    </source>
</reference>
<dbReference type="CDD" id="cd17535">
    <property type="entry name" value="REC_NarL-like"/>
    <property type="match status" value="1"/>
</dbReference>
<dbReference type="SUPFAM" id="SSF52172">
    <property type="entry name" value="CheY-like"/>
    <property type="match status" value="1"/>
</dbReference>
<dbReference type="InterPro" id="IPR001789">
    <property type="entry name" value="Sig_transdc_resp-reg_receiver"/>
</dbReference>
<dbReference type="InterPro" id="IPR039420">
    <property type="entry name" value="WalR-like"/>
</dbReference>
<evidence type="ECO:0000256" key="3">
    <source>
        <dbReference type="ARBA" id="ARBA00023125"/>
    </source>
</evidence>
<keyword evidence="6" id="KW-1185">Reference proteome</keyword>
<dbReference type="InterPro" id="IPR011006">
    <property type="entry name" value="CheY-like_superfamily"/>
</dbReference>
<gene>
    <name evidence="5" type="ORF">A7J15_07740</name>
</gene>
<dbReference type="PROSITE" id="PS50110">
    <property type="entry name" value="RESPONSE_REGULATORY"/>
    <property type="match status" value="1"/>
</dbReference>
<dbReference type="InterPro" id="IPR058245">
    <property type="entry name" value="NreC/VraR/RcsB-like_REC"/>
</dbReference>
<dbReference type="RefSeq" id="WP_067026631.1">
    <property type="nucleotide sequence ID" value="NZ_CP038256.1"/>
</dbReference>
<sequence>MTTGQPDRPIRVLVVDDDFLARSAVEAILAPRPDIEVIGTASGGAEAIELARAHRPDVVLMDVQMPGMDGIETTRELLRHVDTQVAAMTSIAGADTVARMLEAGAYGYVLKETAPADLAHAVVTVARGDAFLSPLHTRQLIERLTVDSGAGERRHAAEVVETLTDRERDVARLVATGASDDEISRELHLAPSTVKSHIQQARLKLGARNRTQMAVIVDRAMRGPAF</sequence>
<dbReference type="GO" id="GO:0006355">
    <property type="term" value="P:regulation of DNA-templated transcription"/>
    <property type="evidence" value="ECO:0007669"/>
    <property type="project" value="InterPro"/>
</dbReference>
<comment type="caution">
    <text evidence="5">The sequence shown here is derived from an EMBL/GenBank/DDBJ whole genome shotgun (WGS) entry which is preliminary data.</text>
</comment>
<dbReference type="GO" id="GO:0000160">
    <property type="term" value="P:phosphorelay signal transduction system"/>
    <property type="evidence" value="ECO:0007669"/>
    <property type="project" value="InterPro"/>
</dbReference>
<dbReference type="STRING" id="904291.A7J15_07740"/>